<dbReference type="EMBL" id="JASCZI010121003">
    <property type="protein sequence ID" value="MED6158789.1"/>
    <property type="molecule type" value="Genomic_DNA"/>
</dbReference>
<feature type="region of interest" description="Disordered" evidence="1">
    <location>
        <begin position="179"/>
        <end position="198"/>
    </location>
</feature>
<proteinExistence type="predicted"/>
<comment type="caution">
    <text evidence="2">The sequence shown here is derived from an EMBL/GenBank/DDBJ whole genome shotgun (WGS) entry which is preliminary data.</text>
</comment>
<evidence type="ECO:0000313" key="2">
    <source>
        <dbReference type="EMBL" id="MED6158789.1"/>
    </source>
</evidence>
<reference evidence="2 3" key="1">
    <citation type="journal article" date="2023" name="Plants (Basel)">
        <title>Bridging the Gap: Combining Genomics and Transcriptomics Approaches to Understand Stylosanthes scabra, an Orphan Legume from the Brazilian Caatinga.</title>
        <authorList>
            <person name="Ferreira-Neto J.R.C."/>
            <person name="da Silva M.D."/>
            <person name="Binneck E."/>
            <person name="de Melo N.F."/>
            <person name="da Silva R.H."/>
            <person name="de Melo A.L.T.M."/>
            <person name="Pandolfi V."/>
            <person name="Bustamante F.O."/>
            <person name="Brasileiro-Vidal A.C."/>
            <person name="Benko-Iseppon A.M."/>
        </authorList>
    </citation>
    <scope>NUCLEOTIDE SEQUENCE [LARGE SCALE GENOMIC DNA]</scope>
    <source>
        <tissue evidence="2">Leaves</tissue>
    </source>
</reference>
<dbReference type="PANTHER" id="PTHR31286:SF167">
    <property type="entry name" value="OS09G0268800 PROTEIN"/>
    <property type="match status" value="1"/>
</dbReference>
<feature type="compositionally biased region" description="Polar residues" evidence="1">
    <location>
        <begin position="1"/>
        <end position="10"/>
    </location>
</feature>
<keyword evidence="3" id="KW-1185">Reference proteome</keyword>
<protein>
    <recommendedName>
        <fullName evidence="4">DUF4283 domain-containing protein</fullName>
    </recommendedName>
</protein>
<dbReference type="PANTHER" id="PTHR31286">
    <property type="entry name" value="GLYCINE-RICH CELL WALL STRUCTURAL PROTEIN 1.8-LIKE"/>
    <property type="match status" value="1"/>
</dbReference>
<organism evidence="2 3">
    <name type="scientific">Stylosanthes scabra</name>
    <dbReference type="NCBI Taxonomy" id="79078"/>
    <lineage>
        <taxon>Eukaryota</taxon>
        <taxon>Viridiplantae</taxon>
        <taxon>Streptophyta</taxon>
        <taxon>Embryophyta</taxon>
        <taxon>Tracheophyta</taxon>
        <taxon>Spermatophyta</taxon>
        <taxon>Magnoliopsida</taxon>
        <taxon>eudicotyledons</taxon>
        <taxon>Gunneridae</taxon>
        <taxon>Pentapetalae</taxon>
        <taxon>rosids</taxon>
        <taxon>fabids</taxon>
        <taxon>Fabales</taxon>
        <taxon>Fabaceae</taxon>
        <taxon>Papilionoideae</taxon>
        <taxon>50 kb inversion clade</taxon>
        <taxon>dalbergioids sensu lato</taxon>
        <taxon>Dalbergieae</taxon>
        <taxon>Pterocarpus clade</taxon>
        <taxon>Stylosanthes</taxon>
    </lineage>
</organism>
<dbReference type="InterPro" id="IPR040256">
    <property type="entry name" value="At4g02000-like"/>
</dbReference>
<accession>A0ABU6UD54</accession>
<dbReference type="Proteomes" id="UP001341840">
    <property type="component" value="Unassembled WGS sequence"/>
</dbReference>
<gene>
    <name evidence="2" type="ORF">PIB30_035993</name>
</gene>
<name>A0ABU6UD54_9FABA</name>
<sequence>MSLTIHQRNGSHPPASLSDEEVVSLDASDVKERWNKETAVDASKFCMIPMWIQLWEMPDFCKTKEAATKIGEKMGSVIDVDLFDMKPNNSQIMKVRVEVDISTTLRQSISRNCDLYLQLSTAESEVHLKWRADLRADKLGWRISDSKENINQTANIAGSKRAHDGKEFEDVDESILHTGLTNAAKGEGANPHMAPKPQ</sequence>
<feature type="region of interest" description="Disordered" evidence="1">
    <location>
        <begin position="1"/>
        <end position="21"/>
    </location>
</feature>
<evidence type="ECO:0000256" key="1">
    <source>
        <dbReference type="SAM" id="MobiDB-lite"/>
    </source>
</evidence>
<evidence type="ECO:0000313" key="3">
    <source>
        <dbReference type="Proteomes" id="UP001341840"/>
    </source>
</evidence>
<evidence type="ECO:0008006" key="4">
    <source>
        <dbReference type="Google" id="ProtNLM"/>
    </source>
</evidence>